<gene>
    <name evidence="1" type="ORF">A2870_01100</name>
</gene>
<accession>A0A1F5G8B2</accession>
<evidence type="ECO:0000313" key="1">
    <source>
        <dbReference type="EMBL" id="OGD88110.1"/>
    </source>
</evidence>
<protein>
    <submittedName>
        <fullName evidence="1">Uncharacterized protein</fullName>
    </submittedName>
</protein>
<dbReference type="AlphaFoldDB" id="A0A1F5G8B2"/>
<proteinExistence type="predicted"/>
<name>A0A1F5G8B2_9BACT</name>
<dbReference type="STRING" id="1797711.A2870_01100"/>
<dbReference type="EMBL" id="MFAZ01000003">
    <property type="protein sequence ID" value="OGD88110.1"/>
    <property type="molecule type" value="Genomic_DNA"/>
</dbReference>
<evidence type="ECO:0000313" key="2">
    <source>
        <dbReference type="Proteomes" id="UP000179102"/>
    </source>
</evidence>
<sequence>MSIEQYINFKALSFGTGEIADLRYSARGSTREHVEQINEGLSTSRYDRITPEENAALIWGDLLTAEPLELPKKCEVCPDDRQVYLWRTFTPASLQGFKEAQGKGAALVLQPPPPNLDMRGMNLCNTSDVNQQGVLWTAKSPDLALSVGLSRTLVAGEPITLLGFKFCVCDMKEGIQAYETFQEGKFTILDEIKPKSLTEHSLFNAGEIVSEISERQIADGVAYVVEDSFFAVIKEALGKREPTDRNLKYVSCIINNILLDLAIQIPGVDEFRLNTIPRAWKPFLKRIPNAVFKW</sequence>
<reference evidence="1 2" key="1">
    <citation type="journal article" date="2016" name="Nat. Commun.">
        <title>Thousands of microbial genomes shed light on interconnected biogeochemical processes in an aquifer system.</title>
        <authorList>
            <person name="Anantharaman K."/>
            <person name="Brown C.T."/>
            <person name="Hug L.A."/>
            <person name="Sharon I."/>
            <person name="Castelle C.J."/>
            <person name="Probst A.J."/>
            <person name="Thomas B.C."/>
            <person name="Singh A."/>
            <person name="Wilkins M.J."/>
            <person name="Karaoz U."/>
            <person name="Brodie E.L."/>
            <person name="Williams K.H."/>
            <person name="Hubbard S.S."/>
            <person name="Banfield J.F."/>
        </authorList>
    </citation>
    <scope>NUCLEOTIDE SEQUENCE [LARGE SCALE GENOMIC DNA]</scope>
</reference>
<comment type="caution">
    <text evidence="1">The sequence shown here is derived from an EMBL/GenBank/DDBJ whole genome shotgun (WGS) entry which is preliminary data.</text>
</comment>
<dbReference type="Proteomes" id="UP000179102">
    <property type="component" value="Unassembled WGS sequence"/>
</dbReference>
<organism evidence="1 2">
    <name type="scientific">Candidatus Curtissbacteria bacterium RIFCSPHIGHO2_01_FULL_41_11</name>
    <dbReference type="NCBI Taxonomy" id="1797711"/>
    <lineage>
        <taxon>Bacteria</taxon>
        <taxon>Candidatus Curtissiibacteriota</taxon>
    </lineage>
</organism>